<comment type="caution">
    <text evidence="5">The sequence shown here is derived from an EMBL/GenBank/DDBJ whole genome shotgun (WGS) entry which is preliminary data.</text>
</comment>
<keyword evidence="2 3" id="KW-0067">ATP-binding</keyword>
<dbReference type="PROSITE" id="PS51161">
    <property type="entry name" value="ATP_CONE"/>
    <property type="match status" value="1"/>
</dbReference>
<name>A0A2R6AE01_9ARCH</name>
<proteinExistence type="predicted"/>
<evidence type="ECO:0000259" key="4">
    <source>
        <dbReference type="PROSITE" id="PS51161"/>
    </source>
</evidence>
<dbReference type="EMBL" id="NEXC01000001">
    <property type="protein sequence ID" value="PSN84611.1"/>
    <property type="molecule type" value="Genomic_DNA"/>
</dbReference>
<evidence type="ECO:0000313" key="6">
    <source>
        <dbReference type="Proteomes" id="UP000240880"/>
    </source>
</evidence>
<keyword evidence="1 3" id="KW-0547">Nucleotide-binding</keyword>
<dbReference type="InterPro" id="IPR005144">
    <property type="entry name" value="ATP-cone_dom"/>
</dbReference>
<evidence type="ECO:0000256" key="1">
    <source>
        <dbReference type="ARBA" id="ARBA00022741"/>
    </source>
</evidence>
<gene>
    <name evidence="5" type="ORF">B9Q01_00255</name>
</gene>
<organism evidence="5 6">
    <name type="scientific">Candidatus Marsarchaeota G1 archaeon OSP_D</name>
    <dbReference type="NCBI Taxonomy" id="1978155"/>
    <lineage>
        <taxon>Archaea</taxon>
        <taxon>Candidatus Marsarchaeota</taxon>
        <taxon>Candidatus Marsarchaeota group 1</taxon>
    </lineage>
</organism>
<evidence type="ECO:0000256" key="3">
    <source>
        <dbReference type="PROSITE-ProRule" id="PRU00492"/>
    </source>
</evidence>
<accession>A0A2R6AE01</accession>
<reference evidence="5 6" key="1">
    <citation type="submission" date="2017-04" db="EMBL/GenBank/DDBJ databases">
        <title>Novel microbial lineages endemic to geothermal iron-oxide mats fill important gaps in the evolutionary history of Archaea.</title>
        <authorList>
            <person name="Jay Z.J."/>
            <person name="Beam J.P."/>
            <person name="Dlakic M."/>
            <person name="Rusch D.B."/>
            <person name="Kozubal M.A."/>
            <person name="Inskeep W.P."/>
        </authorList>
    </citation>
    <scope>NUCLEOTIDE SEQUENCE [LARGE SCALE GENOMIC DNA]</scope>
    <source>
        <strain evidence="5">OSP_D</strain>
    </source>
</reference>
<dbReference type="AlphaFoldDB" id="A0A2R6AE01"/>
<dbReference type="GO" id="GO:0005524">
    <property type="term" value="F:ATP binding"/>
    <property type="evidence" value="ECO:0007669"/>
    <property type="project" value="UniProtKB-UniRule"/>
</dbReference>
<feature type="domain" description="ATP-cone" evidence="4">
    <location>
        <begin position="153"/>
        <end position="247"/>
    </location>
</feature>
<dbReference type="Proteomes" id="UP000240880">
    <property type="component" value="Unassembled WGS sequence"/>
</dbReference>
<protein>
    <recommendedName>
        <fullName evidence="4">ATP-cone domain-containing protein</fullName>
    </recommendedName>
</protein>
<evidence type="ECO:0000313" key="5">
    <source>
        <dbReference type="EMBL" id="PSN84611.1"/>
    </source>
</evidence>
<sequence>MKKTYSFSSNESLHFITVHFDDYQAFRAALRNLSFAKGSEKFEVIRYSSDEKELMLRIVVLSSEKDVRKMITELFENKGFVDSSNIVIKYISGVNPLILFKESHSKFQKIEILRLLQEKGFTEKDEIRDVLQRLGLKERQTFTKHDFHKRKEIFVIQEDGSISKFDSSVVMESLLKAGVKLPLSLKVSQELSELTKFVFGKFLSSREIAEFVVQRLNELDPSGDSSLRYSRFLGGGYLLIEGRALTRSQIKNMINKTIKKVGLTASRTQIGELSDDVFEALRRLSITSSGPYFEISRELLERIVHERVANLPLVSRLLSKTKAEIIRELLNSSKSSAKSCLLLIEQDVSTKLATKKLFEAIESVLQALLLKKGILPTGRVFSDASLIITKKIRLPNTNVRMYVRTVQKLEVSSQIEKNKMISILQMTEKISNSLL</sequence>
<evidence type="ECO:0000256" key="2">
    <source>
        <dbReference type="ARBA" id="ARBA00022840"/>
    </source>
</evidence>